<dbReference type="PRINTS" id="PR01438">
    <property type="entry name" value="UNVRSLSTRESS"/>
</dbReference>
<evidence type="ECO:0000313" key="4">
    <source>
        <dbReference type="Proteomes" id="UP000752814"/>
    </source>
</evidence>
<dbReference type="Gene3D" id="3.40.50.620">
    <property type="entry name" value="HUPs"/>
    <property type="match status" value="1"/>
</dbReference>
<protein>
    <submittedName>
        <fullName evidence="3">Universal stress protein UspA</fullName>
    </submittedName>
</protein>
<proteinExistence type="inferred from homology"/>
<dbReference type="Proteomes" id="UP000752814">
    <property type="component" value="Unassembled WGS sequence"/>
</dbReference>
<dbReference type="InterPro" id="IPR006016">
    <property type="entry name" value="UspA"/>
</dbReference>
<accession>A0A8J8PHL3</accession>
<dbReference type="AlphaFoldDB" id="A0A8J8PHL3"/>
<organism evidence="3 4">
    <name type="scientific">Candidatus Methanomassiliicoccus intestinalis</name>
    <dbReference type="NCBI Taxonomy" id="1406512"/>
    <lineage>
        <taxon>Archaea</taxon>
        <taxon>Methanobacteriati</taxon>
        <taxon>Thermoplasmatota</taxon>
        <taxon>Thermoplasmata</taxon>
        <taxon>Methanomassiliicoccales</taxon>
        <taxon>Methanomassiliicoccaceae</taxon>
        <taxon>Methanomassiliicoccus</taxon>
    </lineage>
</organism>
<dbReference type="OMA" id="YAKPEYP"/>
<evidence type="ECO:0000256" key="1">
    <source>
        <dbReference type="ARBA" id="ARBA00008791"/>
    </source>
</evidence>
<comment type="similarity">
    <text evidence="1">Belongs to the universal stress protein A family.</text>
</comment>
<dbReference type="SUPFAM" id="SSF52402">
    <property type="entry name" value="Adenine nucleotide alpha hydrolases-like"/>
    <property type="match status" value="1"/>
</dbReference>
<dbReference type="InterPro" id="IPR006015">
    <property type="entry name" value="Universal_stress_UspA"/>
</dbReference>
<dbReference type="PANTHER" id="PTHR46268">
    <property type="entry name" value="STRESS RESPONSE PROTEIN NHAX"/>
    <property type="match status" value="1"/>
</dbReference>
<dbReference type="InterPro" id="IPR014729">
    <property type="entry name" value="Rossmann-like_a/b/a_fold"/>
</dbReference>
<dbReference type="RefSeq" id="WP_020448619.1">
    <property type="nucleotide sequence ID" value="NZ_CAYAXV010000007.1"/>
</dbReference>
<dbReference type="CDD" id="cd00293">
    <property type="entry name" value="USP-like"/>
    <property type="match status" value="1"/>
</dbReference>
<dbReference type="GeneID" id="41323148"/>
<dbReference type="EMBL" id="LVVT01000001">
    <property type="protein sequence ID" value="TQS84817.1"/>
    <property type="molecule type" value="Genomic_DNA"/>
</dbReference>
<dbReference type="PANTHER" id="PTHR46268:SF6">
    <property type="entry name" value="UNIVERSAL STRESS PROTEIN UP12"/>
    <property type="match status" value="1"/>
</dbReference>
<dbReference type="Pfam" id="PF00582">
    <property type="entry name" value="Usp"/>
    <property type="match status" value="1"/>
</dbReference>
<evidence type="ECO:0000313" key="3">
    <source>
        <dbReference type="EMBL" id="TQS84817.1"/>
    </source>
</evidence>
<feature type="domain" description="UspA" evidence="2">
    <location>
        <begin position="4"/>
        <end position="141"/>
    </location>
</feature>
<name>A0A8J8PHL3_9ARCH</name>
<comment type="caution">
    <text evidence="3">The sequence shown here is derived from an EMBL/GenBank/DDBJ whole genome shotgun (WGS) entry which is preliminary data.</text>
</comment>
<sequence>MSLYKKILIATDGSDYTKKAVEHGLELAKAFGAEVTAMNIMDLGSITSSSQGYGLPDINAYMQKSSDEALQYVLEKGKEMGLTVKLVSKMGSPANDIVEASKNYDLIVMGTIGRTGVSKLLLGSVAEKVVRFAECPVLVIRNHPPKKE</sequence>
<gene>
    <name evidence="3" type="ORF">A3207_01970</name>
</gene>
<reference evidence="3" key="1">
    <citation type="submission" date="2016-03" db="EMBL/GenBank/DDBJ databases">
        <authorList>
            <person name="Borrel G."/>
            <person name="Mccann A."/>
            <person name="O'Toole P.W."/>
        </authorList>
    </citation>
    <scope>NUCLEOTIDE SEQUENCE</scope>
    <source>
        <strain evidence="3">183</strain>
    </source>
</reference>
<evidence type="ECO:0000259" key="2">
    <source>
        <dbReference type="Pfam" id="PF00582"/>
    </source>
</evidence>